<dbReference type="RefSeq" id="WP_241061012.1">
    <property type="nucleotide sequence ID" value="NZ_JAKWJU010000002.1"/>
</dbReference>
<feature type="region of interest" description="Disordered" evidence="2">
    <location>
        <begin position="87"/>
        <end position="132"/>
    </location>
</feature>
<keyword evidence="1" id="KW-0659">Purine metabolism</keyword>
<dbReference type="Proteomes" id="UP001166784">
    <property type="component" value="Unassembled WGS sequence"/>
</dbReference>
<keyword evidence="5" id="KW-1185">Reference proteome</keyword>
<dbReference type="NCBIfam" id="NF010372">
    <property type="entry name" value="PRK13798.1"/>
    <property type="match status" value="1"/>
</dbReference>
<dbReference type="Pfam" id="PF09349">
    <property type="entry name" value="OHCU_decarbox"/>
    <property type="match status" value="1"/>
</dbReference>
<name>A0ABS9T101_9ACTN</name>
<feature type="compositionally biased region" description="Low complexity" evidence="2">
    <location>
        <begin position="108"/>
        <end position="119"/>
    </location>
</feature>
<sequence length="209" mass="22512">MQEDRREQAQAAPLPVSPLPLSLPLPLPLFNSAPHEVASALLLRCCGSTSWAARIADFRPYPDTESLLAALDEASYDMTPEDMAEALASESPRLPVPWDGGEADATSATAPGGRPAAGDRGTHAPAASDRDRRQVLAAHTALRAAHAAYENRFGHAFLICLDDWAPGEQLGQALADVRARLGNDPDEERPIVADELRRLARGRLLRSLR</sequence>
<dbReference type="EMBL" id="JAKWJU010000002">
    <property type="protein sequence ID" value="MCH6162190.1"/>
    <property type="molecule type" value="Genomic_DNA"/>
</dbReference>
<comment type="caution">
    <text evidence="4">The sequence shown here is derived from an EMBL/GenBank/DDBJ whole genome shotgun (WGS) entry which is preliminary data.</text>
</comment>
<dbReference type="GO" id="GO:0051997">
    <property type="term" value="F:2-oxo-4-hydroxy-4-carboxy-5-ureidoimidazoline decarboxylase activity"/>
    <property type="evidence" value="ECO:0007669"/>
    <property type="project" value="UniProtKB-EC"/>
</dbReference>
<dbReference type="Gene3D" id="1.10.3330.10">
    <property type="entry name" value="Oxo-4-hydroxy-4-carboxy-5-ureidoimidazoline decarboxylase"/>
    <property type="match status" value="1"/>
</dbReference>
<evidence type="ECO:0000313" key="5">
    <source>
        <dbReference type="Proteomes" id="UP001166784"/>
    </source>
</evidence>
<evidence type="ECO:0000256" key="1">
    <source>
        <dbReference type="ARBA" id="ARBA00022631"/>
    </source>
</evidence>
<dbReference type="EC" id="4.1.1.97" evidence="4"/>
<evidence type="ECO:0000313" key="4">
    <source>
        <dbReference type="EMBL" id="MCH6162190.1"/>
    </source>
</evidence>
<keyword evidence="4" id="KW-0456">Lyase</keyword>
<reference evidence="4" key="1">
    <citation type="submission" date="2022-03" db="EMBL/GenBank/DDBJ databases">
        <authorList>
            <person name="Santos J.D.N."/>
            <person name="Kallscheuer N."/>
            <person name="Jogler C."/>
            <person name="Lage O.M."/>
        </authorList>
    </citation>
    <scope>NUCLEOTIDE SEQUENCE</scope>
    <source>
        <strain evidence="4">M600PL45_2</strain>
    </source>
</reference>
<evidence type="ECO:0000256" key="2">
    <source>
        <dbReference type="SAM" id="MobiDB-lite"/>
    </source>
</evidence>
<proteinExistence type="predicted"/>
<reference evidence="4" key="2">
    <citation type="journal article" date="2023" name="Int. J. Syst. Evol. Microbiol.">
        <title>Streptomyces marispadix sp. nov., isolated from marine beach sediment of the Northern Coast of Portugal.</title>
        <authorList>
            <person name="dos Santos J.D.N."/>
            <person name="Vitorino I.R."/>
            <person name="Kallscheuer N."/>
            <person name="Srivastava A."/>
            <person name="Krautwurst S."/>
            <person name="Marz M."/>
            <person name="Jogler C."/>
            <person name="Lobo Da Cunha A."/>
            <person name="Catita J."/>
            <person name="Goncalves H."/>
            <person name="Gonzalez I."/>
            <person name="Reyes F."/>
            <person name="Lage O.M."/>
        </authorList>
    </citation>
    <scope>NUCLEOTIDE SEQUENCE</scope>
    <source>
        <strain evidence="4">M600PL45_2</strain>
    </source>
</reference>
<dbReference type="SUPFAM" id="SSF158694">
    <property type="entry name" value="UraD-Like"/>
    <property type="match status" value="1"/>
</dbReference>
<accession>A0ABS9T101</accession>
<protein>
    <submittedName>
        <fullName evidence="4">2-oxo-4-hydroxy-4-carboxy-5-ureidoimidazoline decarboxylase</fullName>
        <ecNumber evidence="4">4.1.1.97</ecNumber>
    </submittedName>
</protein>
<dbReference type="InterPro" id="IPR018020">
    <property type="entry name" value="OHCU_decarboxylase"/>
</dbReference>
<dbReference type="InterPro" id="IPR036778">
    <property type="entry name" value="OHCU_decarboxylase_sf"/>
</dbReference>
<evidence type="ECO:0000259" key="3">
    <source>
        <dbReference type="Pfam" id="PF09349"/>
    </source>
</evidence>
<organism evidence="4 5">
    <name type="scientific">Streptomyces marispadix</name>
    <dbReference type="NCBI Taxonomy" id="2922868"/>
    <lineage>
        <taxon>Bacteria</taxon>
        <taxon>Bacillati</taxon>
        <taxon>Actinomycetota</taxon>
        <taxon>Actinomycetes</taxon>
        <taxon>Kitasatosporales</taxon>
        <taxon>Streptomycetaceae</taxon>
        <taxon>Streptomyces</taxon>
    </lineage>
</organism>
<feature type="domain" description="Oxo-4-hydroxy-4-carboxy-5-ureidoimidazoline decarboxylase" evidence="3">
    <location>
        <begin position="31"/>
        <end position="204"/>
    </location>
</feature>
<gene>
    <name evidence="4" type="ORF">MMA15_17905</name>
</gene>